<comment type="caution">
    <text evidence="2">The sequence shown here is derived from an EMBL/GenBank/DDBJ whole genome shotgun (WGS) entry which is preliminary data.</text>
</comment>
<gene>
    <name evidence="2" type="ORF">DGAL_LOCUS15258</name>
</gene>
<feature type="compositionally biased region" description="Basic residues" evidence="1">
    <location>
        <begin position="31"/>
        <end position="54"/>
    </location>
</feature>
<sequence length="186" mass="20833">MAKDKCSRSNPLLPNSLSQARNPTTDSAVTSKRKKDSVKRKGNHSTAHTSKKQKAGTTSTVKEKKRKKDSSNKTVPTVIYESELERTLRLQMEKMKESHKKLSKSSNTLKNNNTQPESLKQTLTSKHTSNAISNTSLSQPKLKIKIPFPLKGNKVSKPHVNSSLPPKQKTVNIWKFHDGTIAEKVY</sequence>
<feature type="compositionally biased region" description="Low complexity" evidence="1">
    <location>
        <begin position="104"/>
        <end position="114"/>
    </location>
</feature>
<protein>
    <submittedName>
        <fullName evidence="2">Uncharacterized protein</fullName>
    </submittedName>
</protein>
<feature type="region of interest" description="Disordered" evidence="1">
    <location>
        <begin position="90"/>
        <end position="136"/>
    </location>
</feature>
<dbReference type="AlphaFoldDB" id="A0A8J2S023"/>
<accession>A0A8J2S023</accession>
<dbReference type="Proteomes" id="UP000789390">
    <property type="component" value="Unassembled WGS sequence"/>
</dbReference>
<dbReference type="OrthoDB" id="10584396at2759"/>
<organism evidence="2 3">
    <name type="scientific">Daphnia galeata</name>
    <dbReference type="NCBI Taxonomy" id="27404"/>
    <lineage>
        <taxon>Eukaryota</taxon>
        <taxon>Metazoa</taxon>
        <taxon>Ecdysozoa</taxon>
        <taxon>Arthropoda</taxon>
        <taxon>Crustacea</taxon>
        <taxon>Branchiopoda</taxon>
        <taxon>Diplostraca</taxon>
        <taxon>Cladocera</taxon>
        <taxon>Anomopoda</taxon>
        <taxon>Daphniidae</taxon>
        <taxon>Daphnia</taxon>
    </lineage>
</organism>
<keyword evidence="3" id="KW-1185">Reference proteome</keyword>
<proteinExistence type="predicted"/>
<feature type="compositionally biased region" description="Polar residues" evidence="1">
    <location>
        <begin position="19"/>
        <end position="30"/>
    </location>
</feature>
<evidence type="ECO:0000313" key="3">
    <source>
        <dbReference type="Proteomes" id="UP000789390"/>
    </source>
</evidence>
<reference evidence="2" key="1">
    <citation type="submission" date="2021-11" db="EMBL/GenBank/DDBJ databases">
        <authorList>
            <person name="Schell T."/>
        </authorList>
    </citation>
    <scope>NUCLEOTIDE SEQUENCE</scope>
    <source>
        <strain evidence="2">M5</strain>
    </source>
</reference>
<name>A0A8J2S023_9CRUS</name>
<feature type="compositionally biased region" description="Low complexity" evidence="1">
    <location>
        <begin position="9"/>
        <end position="18"/>
    </location>
</feature>
<evidence type="ECO:0000313" key="2">
    <source>
        <dbReference type="EMBL" id="CAH0111610.1"/>
    </source>
</evidence>
<feature type="region of interest" description="Disordered" evidence="1">
    <location>
        <begin position="1"/>
        <end position="74"/>
    </location>
</feature>
<evidence type="ECO:0000256" key="1">
    <source>
        <dbReference type="SAM" id="MobiDB-lite"/>
    </source>
</evidence>
<feature type="compositionally biased region" description="Polar residues" evidence="1">
    <location>
        <begin position="115"/>
        <end position="136"/>
    </location>
</feature>
<dbReference type="EMBL" id="CAKKLH010000314">
    <property type="protein sequence ID" value="CAH0111610.1"/>
    <property type="molecule type" value="Genomic_DNA"/>
</dbReference>